<comment type="caution">
    <text evidence="2">The sequence shown here is derived from an EMBL/GenBank/DDBJ whole genome shotgun (WGS) entry which is preliminary data.</text>
</comment>
<protein>
    <submittedName>
        <fullName evidence="2">Glycosyl transferase family 1</fullName>
    </submittedName>
</protein>
<dbReference type="EMBL" id="JSVA01000004">
    <property type="protein sequence ID" value="KOF03997.1"/>
    <property type="molecule type" value="Genomic_DNA"/>
</dbReference>
<evidence type="ECO:0000259" key="1">
    <source>
        <dbReference type="Pfam" id="PF00534"/>
    </source>
</evidence>
<dbReference type="GO" id="GO:0016758">
    <property type="term" value="F:hexosyltransferase activity"/>
    <property type="evidence" value="ECO:0007669"/>
    <property type="project" value="TreeGrafter"/>
</dbReference>
<accession>A0A0L8AP85</accession>
<reference evidence="3" key="1">
    <citation type="submission" date="2014-11" db="EMBL/GenBank/DDBJ databases">
        <title>Genome sequencing of Roseivirga sp. D-25.</title>
        <authorList>
            <person name="Selvaratnam C."/>
            <person name="Thevarajoo S."/>
            <person name="Goh K.M."/>
            <person name="Eee R."/>
            <person name="Chan K.-G."/>
            <person name="Chong C.S."/>
        </authorList>
    </citation>
    <scope>NUCLEOTIDE SEQUENCE [LARGE SCALE GENOMIC DNA]</scope>
    <source>
        <strain evidence="3">D-25</strain>
    </source>
</reference>
<dbReference type="Pfam" id="PF00534">
    <property type="entry name" value="Glycos_transf_1"/>
    <property type="match status" value="1"/>
</dbReference>
<dbReference type="CDD" id="cd03794">
    <property type="entry name" value="GT4_WbuB-like"/>
    <property type="match status" value="1"/>
</dbReference>
<dbReference type="InterPro" id="IPR001296">
    <property type="entry name" value="Glyco_trans_1"/>
</dbReference>
<proteinExistence type="predicted"/>
<dbReference type="PATRIC" id="fig|1566026.4.peg.2380"/>
<keyword evidence="2" id="KW-0808">Transferase</keyword>
<dbReference type="SUPFAM" id="SSF53756">
    <property type="entry name" value="UDP-Glycosyltransferase/glycogen phosphorylase"/>
    <property type="match status" value="1"/>
</dbReference>
<gene>
    <name evidence="2" type="ORF">OB69_03055</name>
</gene>
<dbReference type="PANTHER" id="PTHR45947:SF3">
    <property type="entry name" value="SULFOQUINOVOSYL TRANSFERASE SQD2"/>
    <property type="match status" value="1"/>
</dbReference>
<dbReference type="AlphaFoldDB" id="A0A0L8AP85"/>
<dbReference type="Proteomes" id="UP000036908">
    <property type="component" value="Unassembled WGS sequence"/>
</dbReference>
<dbReference type="PANTHER" id="PTHR45947">
    <property type="entry name" value="SULFOQUINOVOSYL TRANSFERASE SQD2"/>
    <property type="match status" value="1"/>
</dbReference>
<dbReference type="OrthoDB" id="9811902at2"/>
<sequence length="392" mass="45304">MKILYLTFYFEPDLCAGSFRNTPLAYELNRKLKEGDEVHVITTMPNRYKSFKEDAHEVERIDKLFIQRIPIPDHQSGFLDQINSFKTFFFNALKLTKRNHYDLVFASSSRLFTAFLGRYLANKYKVNLYLDIRDIFTDTMNEVLESKVLKALSLPVLRKIEKYTFRNANHINLVSGGFEEYFKKFKKPSYSFFTNGIDDEFLNLPESKERVRDQYIITYAGNIGEGQGLHKIIPQAAKVLGDDYKFVIIGDGGAKGKLIDQIKKTGGANIELIEPVNRAALKDYYLKSDFLFLHLNDFRAFEKVLPSKIFEYGAYDKPIIAGVAGFASRFIQENLQNYILFAPGDVDSFVSSFKSFEFRNQRRSEFISTFSRKNITERMADDIISNVNKGNQ</sequence>
<evidence type="ECO:0000313" key="3">
    <source>
        <dbReference type="Proteomes" id="UP000036908"/>
    </source>
</evidence>
<name>A0A0L8AP85_9BACT</name>
<keyword evidence="3" id="KW-1185">Reference proteome</keyword>
<feature type="domain" description="Glycosyl transferase family 1" evidence="1">
    <location>
        <begin position="206"/>
        <end position="367"/>
    </location>
</feature>
<organism evidence="2 3">
    <name type="scientific">Roseivirga seohaensis subsp. aquiponti</name>
    <dbReference type="NCBI Taxonomy" id="1566026"/>
    <lineage>
        <taxon>Bacteria</taxon>
        <taxon>Pseudomonadati</taxon>
        <taxon>Bacteroidota</taxon>
        <taxon>Cytophagia</taxon>
        <taxon>Cytophagales</taxon>
        <taxon>Roseivirgaceae</taxon>
        <taxon>Roseivirga</taxon>
    </lineage>
</organism>
<dbReference type="Gene3D" id="3.40.50.2000">
    <property type="entry name" value="Glycogen Phosphorylase B"/>
    <property type="match status" value="2"/>
</dbReference>
<evidence type="ECO:0000313" key="2">
    <source>
        <dbReference type="EMBL" id="KOF03997.1"/>
    </source>
</evidence>
<dbReference type="RefSeq" id="WP_053222220.1">
    <property type="nucleotide sequence ID" value="NZ_JSVA01000004.1"/>
</dbReference>
<dbReference type="InterPro" id="IPR050194">
    <property type="entry name" value="Glycosyltransferase_grp1"/>
</dbReference>